<proteinExistence type="predicted"/>
<comment type="caution">
    <text evidence="2">The sequence shown here is derived from an EMBL/GenBank/DDBJ whole genome shotgun (WGS) entry which is preliminary data.</text>
</comment>
<keyword evidence="1" id="KW-0472">Membrane</keyword>
<evidence type="ECO:0000256" key="1">
    <source>
        <dbReference type="SAM" id="Phobius"/>
    </source>
</evidence>
<feature type="transmembrane region" description="Helical" evidence="1">
    <location>
        <begin position="7"/>
        <end position="28"/>
    </location>
</feature>
<organism evidence="2">
    <name type="scientific">marine sediment metagenome</name>
    <dbReference type="NCBI Taxonomy" id="412755"/>
    <lineage>
        <taxon>unclassified sequences</taxon>
        <taxon>metagenomes</taxon>
        <taxon>ecological metagenomes</taxon>
    </lineage>
</organism>
<keyword evidence="1" id="KW-1133">Transmembrane helix</keyword>
<sequence>MQSKTWGLVLFALGIFFMYAFNMVNFWLMLVGIAPLMTLFRILPINTVLMLTGYTPPIGAVLMVIGGLIYGRKTKEAIK</sequence>
<keyword evidence="1" id="KW-0812">Transmembrane</keyword>
<accession>X1DU12</accession>
<feature type="transmembrane region" description="Helical" evidence="1">
    <location>
        <begin position="48"/>
        <end position="70"/>
    </location>
</feature>
<dbReference type="AlphaFoldDB" id="X1DU12"/>
<reference evidence="2" key="1">
    <citation type="journal article" date="2014" name="Front. Microbiol.">
        <title>High frequency of phylogenetically diverse reductive dehalogenase-homologous genes in deep subseafloor sedimentary metagenomes.</title>
        <authorList>
            <person name="Kawai M."/>
            <person name="Futagami T."/>
            <person name="Toyoda A."/>
            <person name="Takaki Y."/>
            <person name="Nishi S."/>
            <person name="Hori S."/>
            <person name="Arai W."/>
            <person name="Tsubouchi T."/>
            <person name="Morono Y."/>
            <person name="Uchiyama I."/>
            <person name="Ito T."/>
            <person name="Fujiyama A."/>
            <person name="Inagaki F."/>
            <person name="Takami H."/>
        </authorList>
    </citation>
    <scope>NUCLEOTIDE SEQUENCE</scope>
    <source>
        <strain evidence="2">Expedition CK06-06</strain>
    </source>
</reference>
<name>X1DU12_9ZZZZ</name>
<dbReference type="EMBL" id="BARU01000674">
    <property type="protein sequence ID" value="GAH23642.1"/>
    <property type="molecule type" value="Genomic_DNA"/>
</dbReference>
<evidence type="ECO:0000313" key="2">
    <source>
        <dbReference type="EMBL" id="GAH23642.1"/>
    </source>
</evidence>
<protein>
    <submittedName>
        <fullName evidence="2">Uncharacterized protein</fullName>
    </submittedName>
</protein>
<gene>
    <name evidence="2" type="ORF">S03H2_02104</name>
</gene>